<evidence type="ECO:0000256" key="5">
    <source>
        <dbReference type="ARBA" id="ARBA00022741"/>
    </source>
</evidence>
<dbReference type="PANTHER" id="PTHR43553:SF24">
    <property type="entry name" value="ENERGY-COUPLING FACTOR TRANSPORTER ATP-BINDING PROTEIN ECFA1"/>
    <property type="match status" value="1"/>
</dbReference>
<dbReference type="PANTHER" id="PTHR43553">
    <property type="entry name" value="HEAVY METAL TRANSPORTER"/>
    <property type="match status" value="1"/>
</dbReference>
<dbReference type="FunFam" id="3.40.50.300:FF:000224">
    <property type="entry name" value="Energy-coupling factor transporter ATP-binding protein EcfA"/>
    <property type="match status" value="1"/>
</dbReference>
<keyword evidence="3" id="KW-0813">Transport</keyword>
<dbReference type="NCBIfam" id="NF010167">
    <property type="entry name" value="PRK13648.1"/>
    <property type="match status" value="1"/>
</dbReference>
<evidence type="ECO:0000256" key="1">
    <source>
        <dbReference type="ARBA" id="ARBA00004202"/>
    </source>
</evidence>
<dbReference type="STRING" id="200904.GCA_900168775_02977"/>
<organism evidence="10 11">
    <name type="scientific">Paraliobacillus ryukyuensis</name>
    <dbReference type="NCBI Taxonomy" id="200904"/>
    <lineage>
        <taxon>Bacteria</taxon>
        <taxon>Bacillati</taxon>
        <taxon>Bacillota</taxon>
        <taxon>Bacilli</taxon>
        <taxon>Bacillales</taxon>
        <taxon>Bacillaceae</taxon>
        <taxon>Paraliobacillus</taxon>
    </lineage>
</organism>
<dbReference type="SMART" id="SM00382">
    <property type="entry name" value="AAA"/>
    <property type="match status" value="1"/>
</dbReference>
<dbReference type="RefSeq" id="WP_113870047.1">
    <property type="nucleotide sequence ID" value="NZ_BAABQN010000016.1"/>
</dbReference>
<gene>
    <name evidence="10" type="ORF">DES48_11411</name>
</gene>
<dbReference type="GO" id="GO:0005524">
    <property type="term" value="F:ATP binding"/>
    <property type="evidence" value="ECO:0007669"/>
    <property type="project" value="UniProtKB-KW"/>
</dbReference>
<keyword evidence="4" id="KW-1003">Cell membrane</keyword>
<sequence>MQADQSILEVNNLTFRYDLRKDDKTLSAVSFSIKEGEWVAIVGDNGSGKSTLARLLVGLLEAESGEVKVAGVQLTEQTKWTIRQQMGLVFQNPENQFIGATVQDDVAFGLENNNVSYQEMKQRVNEAVQLVNMEAFMEHDPSRLSGGQKQRVALAGILAFQPKIIILDEALVMLDPKSRRQVMRTLQQLQDEQGLTIISITHDMNEAAVADRLLVMDKGRLKQDATPATIFMENPHLEAPFAEQLRRKLTAKGSGITSTYMTEDEMVKWLCK</sequence>
<reference evidence="10 11" key="1">
    <citation type="submission" date="2018-06" db="EMBL/GenBank/DDBJ databases">
        <title>Genomic Encyclopedia of Type Strains, Phase IV (KMG-IV): sequencing the most valuable type-strain genomes for metagenomic binning, comparative biology and taxonomic classification.</title>
        <authorList>
            <person name="Goeker M."/>
        </authorList>
    </citation>
    <scope>NUCLEOTIDE SEQUENCE [LARGE SCALE GENOMIC DNA]</scope>
    <source>
        <strain evidence="10 11">DSM 15140</strain>
    </source>
</reference>
<comment type="caution">
    <text evidence="10">The sequence shown here is derived from an EMBL/GenBank/DDBJ whole genome shotgun (WGS) entry which is preliminary data.</text>
</comment>
<dbReference type="PROSITE" id="PS50893">
    <property type="entry name" value="ABC_TRANSPORTER_2"/>
    <property type="match status" value="1"/>
</dbReference>
<evidence type="ECO:0000256" key="3">
    <source>
        <dbReference type="ARBA" id="ARBA00022448"/>
    </source>
</evidence>
<keyword evidence="5" id="KW-0547">Nucleotide-binding</keyword>
<evidence type="ECO:0000259" key="9">
    <source>
        <dbReference type="PROSITE" id="PS50893"/>
    </source>
</evidence>
<keyword evidence="6 10" id="KW-0067">ATP-binding</keyword>
<dbReference type="SUPFAM" id="SSF52540">
    <property type="entry name" value="P-loop containing nucleoside triphosphate hydrolases"/>
    <property type="match status" value="1"/>
</dbReference>
<keyword evidence="8" id="KW-0472">Membrane</keyword>
<dbReference type="NCBIfam" id="TIGR04520">
    <property type="entry name" value="ECF_ATPase_1"/>
    <property type="match status" value="1"/>
</dbReference>
<dbReference type="GO" id="GO:0043190">
    <property type="term" value="C:ATP-binding cassette (ABC) transporter complex"/>
    <property type="evidence" value="ECO:0007669"/>
    <property type="project" value="TreeGrafter"/>
</dbReference>
<dbReference type="InterPro" id="IPR003593">
    <property type="entry name" value="AAA+_ATPase"/>
</dbReference>
<feature type="domain" description="ABC transporter" evidence="9">
    <location>
        <begin position="8"/>
        <end position="243"/>
    </location>
</feature>
<dbReference type="Proteomes" id="UP000252254">
    <property type="component" value="Unassembled WGS sequence"/>
</dbReference>
<evidence type="ECO:0000313" key="10">
    <source>
        <dbReference type="EMBL" id="RBO92312.1"/>
    </source>
</evidence>
<protein>
    <submittedName>
        <fullName evidence="10">Energy-coupling factor transport system ATP-binding protein</fullName>
    </submittedName>
</protein>
<dbReference type="InterPro" id="IPR015856">
    <property type="entry name" value="ABC_transpr_CbiO/EcfA_su"/>
</dbReference>
<dbReference type="InterPro" id="IPR050095">
    <property type="entry name" value="ECF_ABC_transporter_ATP-bd"/>
</dbReference>
<evidence type="ECO:0000256" key="8">
    <source>
        <dbReference type="ARBA" id="ARBA00023136"/>
    </source>
</evidence>
<keyword evidence="11" id="KW-1185">Reference proteome</keyword>
<proteinExistence type="inferred from homology"/>
<dbReference type="CDD" id="cd03225">
    <property type="entry name" value="ABC_cobalt_CbiO_domain1"/>
    <property type="match status" value="1"/>
</dbReference>
<dbReference type="AlphaFoldDB" id="A0A366DQF4"/>
<dbReference type="InterPro" id="IPR017871">
    <property type="entry name" value="ABC_transporter-like_CS"/>
</dbReference>
<dbReference type="GO" id="GO:0016887">
    <property type="term" value="F:ATP hydrolysis activity"/>
    <property type="evidence" value="ECO:0007669"/>
    <property type="project" value="InterPro"/>
</dbReference>
<evidence type="ECO:0000256" key="7">
    <source>
        <dbReference type="ARBA" id="ARBA00022967"/>
    </source>
</evidence>
<name>A0A366DQF4_9BACI</name>
<evidence type="ECO:0000256" key="6">
    <source>
        <dbReference type="ARBA" id="ARBA00022840"/>
    </source>
</evidence>
<dbReference type="GO" id="GO:0015087">
    <property type="term" value="F:cobalt ion transmembrane transporter activity"/>
    <property type="evidence" value="ECO:0007669"/>
    <property type="project" value="UniProtKB-ARBA"/>
</dbReference>
<evidence type="ECO:0000256" key="2">
    <source>
        <dbReference type="ARBA" id="ARBA00005417"/>
    </source>
</evidence>
<comment type="similarity">
    <text evidence="2">Belongs to the ABC transporter superfamily.</text>
</comment>
<evidence type="ECO:0000256" key="4">
    <source>
        <dbReference type="ARBA" id="ARBA00022475"/>
    </source>
</evidence>
<dbReference type="Gene3D" id="3.40.50.300">
    <property type="entry name" value="P-loop containing nucleotide triphosphate hydrolases"/>
    <property type="match status" value="1"/>
</dbReference>
<dbReference type="InterPro" id="IPR030947">
    <property type="entry name" value="EcfA_1"/>
</dbReference>
<evidence type="ECO:0000313" key="11">
    <source>
        <dbReference type="Proteomes" id="UP000252254"/>
    </source>
</evidence>
<comment type="subcellular location">
    <subcellularLocation>
        <location evidence="1">Cell membrane</location>
        <topology evidence="1">Peripheral membrane protein</topology>
    </subcellularLocation>
</comment>
<accession>A0A366DQF4</accession>
<dbReference type="InterPro" id="IPR027417">
    <property type="entry name" value="P-loop_NTPase"/>
</dbReference>
<keyword evidence="7" id="KW-1278">Translocase</keyword>
<dbReference type="Pfam" id="PF00005">
    <property type="entry name" value="ABC_tran"/>
    <property type="match status" value="1"/>
</dbReference>
<dbReference type="OrthoDB" id="9784332at2"/>
<dbReference type="GO" id="GO:0042626">
    <property type="term" value="F:ATPase-coupled transmembrane transporter activity"/>
    <property type="evidence" value="ECO:0007669"/>
    <property type="project" value="TreeGrafter"/>
</dbReference>
<dbReference type="EMBL" id="QNRI01000014">
    <property type="protein sequence ID" value="RBO92312.1"/>
    <property type="molecule type" value="Genomic_DNA"/>
</dbReference>
<dbReference type="PROSITE" id="PS00211">
    <property type="entry name" value="ABC_TRANSPORTER_1"/>
    <property type="match status" value="1"/>
</dbReference>
<dbReference type="InterPro" id="IPR003439">
    <property type="entry name" value="ABC_transporter-like_ATP-bd"/>
</dbReference>